<protein>
    <recommendedName>
        <fullName evidence="5">GPI transamidase component PIG-T</fullName>
    </recommendedName>
</protein>
<evidence type="ECO:0008006" key="5">
    <source>
        <dbReference type="Google" id="ProtNLM"/>
    </source>
</evidence>
<feature type="region of interest" description="Disordered" evidence="1">
    <location>
        <begin position="350"/>
        <end position="369"/>
    </location>
</feature>
<dbReference type="PANTHER" id="PTHR12959">
    <property type="entry name" value="GPI TRANSAMIDASE COMPONENT PIG-T-RELATED"/>
    <property type="match status" value="1"/>
</dbReference>
<keyword evidence="4" id="KW-1185">Reference proteome</keyword>
<dbReference type="AlphaFoldDB" id="A0ABD3MRV2"/>
<gene>
    <name evidence="3" type="ORF">ACHAW5_006958</name>
</gene>
<organism evidence="3 4">
    <name type="scientific">Stephanodiscus triporus</name>
    <dbReference type="NCBI Taxonomy" id="2934178"/>
    <lineage>
        <taxon>Eukaryota</taxon>
        <taxon>Sar</taxon>
        <taxon>Stramenopiles</taxon>
        <taxon>Ochrophyta</taxon>
        <taxon>Bacillariophyta</taxon>
        <taxon>Coscinodiscophyceae</taxon>
        <taxon>Thalassiosirophycidae</taxon>
        <taxon>Stephanodiscales</taxon>
        <taxon>Stephanodiscaceae</taxon>
        <taxon>Stephanodiscus</taxon>
    </lineage>
</organism>
<dbReference type="Pfam" id="PF04113">
    <property type="entry name" value="Gpi16"/>
    <property type="match status" value="1"/>
</dbReference>
<dbReference type="PANTHER" id="PTHR12959:SF11">
    <property type="entry name" value="GPI TRANSAMIDASE COMPONENT PIG-T"/>
    <property type="match status" value="1"/>
</dbReference>
<evidence type="ECO:0000256" key="2">
    <source>
        <dbReference type="SAM" id="Phobius"/>
    </source>
</evidence>
<feature type="compositionally biased region" description="Polar residues" evidence="1">
    <location>
        <begin position="350"/>
        <end position="361"/>
    </location>
</feature>
<evidence type="ECO:0000313" key="3">
    <source>
        <dbReference type="EMBL" id="KAL3766700.1"/>
    </source>
</evidence>
<keyword evidence="2" id="KW-1133">Transmembrane helix</keyword>
<comment type="caution">
    <text evidence="3">The sequence shown here is derived from an EMBL/GenBank/DDBJ whole genome shotgun (WGS) entry which is preliminary data.</text>
</comment>
<reference evidence="3 4" key="1">
    <citation type="submission" date="2024-10" db="EMBL/GenBank/DDBJ databases">
        <title>Updated reference genomes for cyclostephanoid diatoms.</title>
        <authorList>
            <person name="Roberts W.R."/>
            <person name="Alverson A.J."/>
        </authorList>
    </citation>
    <scope>NUCLEOTIDE SEQUENCE [LARGE SCALE GENOMIC DNA]</scope>
    <source>
        <strain evidence="3 4">AJA276-08</strain>
    </source>
</reference>
<proteinExistence type="predicted"/>
<evidence type="ECO:0000313" key="4">
    <source>
        <dbReference type="Proteomes" id="UP001530315"/>
    </source>
</evidence>
<feature type="transmembrane region" description="Helical" evidence="2">
    <location>
        <begin position="689"/>
        <end position="709"/>
    </location>
</feature>
<accession>A0ABD3MRV2</accession>
<dbReference type="EMBL" id="JALLAZ020001724">
    <property type="protein sequence ID" value="KAL3766700.1"/>
    <property type="molecule type" value="Genomic_DNA"/>
</dbReference>
<dbReference type="InterPro" id="IPR007245">
    <property type="entry name" value="PIG-T"/>
</dbReference>
<keyword evidence="2" id="KW-0812">Transmembrane</keyword>
<dbReference type="Proteomes" id="UP001530315">
    <property type="component" value="Unassembled WGS sequence"/>
</dbReference>
<name>A0ABD3MRV2_9STRA</name>
<evidence type="ECO:0000256" key="1">
    <source>
        <dbReference type="SAM" id="MobiDB-lite"/>
    </source>
</evidence>
<sequence>MSCHDSLAAVDSYQYSHDETATIRLYPSSEALEGNKSPPWSLNSRVLIESTSTLRSSTPLLRHLGNNSWDIIEGAMANGTPFSKQVLALLSRYPLRRLLIRVGDAASSSGIIYNSGGERTDEQQLLQEERARGPSGTSIMASFARSSSTHQNIYDHEDAKVYYQNRYASLLRNLLDNTLFPPCGAPLDSMRVRKHSHSVIVSSPLAAYNEENHSDVQTVNVESVLAADAATFCNPGINSFLLSNGENGRVGGGWGAAANNAACHVSDTWGLFESLFSSSSGVTLSEVLLGSSRDSTPWQSSNGGQSNKRNSVWIDMQVSPACFSSLGEAVIGGECSLKVTKGVSYRVSMPSPSLTSTSGENSEQRNQEQLHTLSLSLGDLLLGHHTLEHALSTEEEGWKAWYPCPLSDSSRIMMYLPTGYIASLSTDGFDGDKHFKEMMEFNVLKWKDGFIDLAAPWAQIFRNDENHLTVPSFAMFGISRTAQRPLGISSSGTLVSVLRHDQSDSDLHLSEAVKVKSLDVIPGKLIKPRMRTLRMALYQGGGAGGARFVPPISLNDHPCDWLDSQTDLCNNLRASTHCGSSCKTLISLSELHDHKLTLHPDGTILLERTVTLQPDSSLWMMIDFDEAYLPFEKFPADANRGVDIFPSVATFTPVMPSASSKAAQPSITLFTPSLLLLPPVPDMSMPFNVISLSCTLWAFVLGSLLNILVRRGTESMKRELTGEKEKRIIDKLRELFRGKVEKLRKKLGRGENVAVKGTIEVTVEAKKDPADDQIPDAQLL</sequence>
<keyword evidence="2" id="KW-0472">Membrane</keyword>